<comment type="catalytic activity">
    <reaction evidence="1">
        <text>ATP-independent breakage of single-stranded DNA, followed by passage and rejoining.</text>
        <dbReference type="EC" id="5.6.2.1"/>
    </reaction>
</comment>
<evidence type="ECO:0000313" key="10">
    <source>
        <dbReference type="Proteomes" id="UP000589292"/>
    </source>
</evidence>
<dbReference type="Gene3D" id="3.30.66.10">
    <property type="entry name" value="DNA topoisomerase I domain"/>
    <property type="match status" value="1"/>
</dbReference>
<dbReference type="PRINTS" id="PR00416">
    <property type="entry name" value="EUTPISMRASEI"/>
</dbReference>
<gene>
    <name evidence="9" type="ORF">FG486_06575</name>
</gene>
<dbReference type="EC" id="5.6.2.1" evidence="3"/>
<feature type="domain" description="DNA topoisomerase I catalytic core eukaryotic-type" evidence="7">
    <location>
        <begin position="86"/>
        <end position="302"/>
    </location>
</feature>
<dbReference type="EMBL" id="VDES01000002">
    <property type="protein sequence ID" value="MBA1373998.1"/>
    <property type="molecule type" value="Genomic_DNA"/>
</dbReference>
<dbReference type="GO" id="GO:0003677">
    <property type="term" value="F:DNA binding"/>
    <property type="evidence" value="ECO:0007669"/>
    <property type="project" value="UniProtKB-KW"/>
</dbReference>
<sequence>MSKEGALVFTTDDMPGITRKRRGKGFSYHDNKGRLIRDKAVRKRIDSLAIPPAYEQVWICPDPNGHLQATGRDARGRKQYRYHPAYRERQDAAKFARLASFGAKLPAIREQVEKDISKRGTSRTCVMATIIHLLDCTAIRIGNALYAKQNRSYGLTTLHCRHVALEASQIRFRFNGKSGRKWDVSLRHRRVAKVLRGLQELPGQQLFRYRDGDELRSVTSDDINAYLREIGGEDFSAKDFRTWCGTVTACSALCELRQQEQPPATEKAIREAVARAADALGNTPTICRQSYIHPQLLEAYRDDDPMFRRTDPDEAEPAVLKLLKKRR</sequence>
<dbReference type="Pfam" id="PF01028">
    <property type="entry name" value="Topoisom_I"/>
    <property type="match status" value="1"/>
</dbReference>
<evidence type="ECO:0000256" key="4">
    <source>
        <dbReference type="ARBA" id="ARBA00023029"/>
    </source>
</evidence>
<dbReference type="InterPro" id="IPR013500">
    <property type="entry name" value="TopoI_cat_euk"/>
</dbReference>
<dbReference type="InterPro" id="IPR001631">
    <property type="entry name" value="TopoI"/>
</dbReference>
<keyword evidence="5" id="KW-0238">DNA-binding</keyword>
<comment type="similarity">
    <text evidence="2">Belongs to the type IB topoisomerase family.</text>
</comment>
<dbReference type="InterPro" id="IPR014711">
    <property type="entry name" value="TopoI_cat_a-hlx-sub_euk"/>
</dbReference>
<dbReference type="InterPro" id="IPR035447">
    <property type="entry name" value="DNA_topo_I_N_sf"/>
</dbReference>
<evidence type="ECO:0000313" key="9">
    <source>
        <dbReference type="EMBL" id="MBA1373998.1"/>
    </source>
</evidence>
<dbReference type="SUPFAM" id="SSF55869">
    <property type="entry name" value="DNA topoisomerase I domain"/>
    <property type="match status" value="1"/>
</dbReference>
<dbReference type="GO" id="GO:0003917">
    <property type="term" value="F:DNA topoisomerase type I (single strand cut, ATP-independent) activity"/>
    <property type="evidence" value="ECO:0007669"/>
    <property type="project" value="UniProtKB-EC"/>
</dbReference>
<keyword evidence="4" id="KW-0799">Topoisomerase</keyword>
<evidence type="ECO:0000256" key="5">
    <source>
        <dbReference type="ARBA" id="ARBA00023125"/>
    </source>
</evidence>
<keyword evidence="10" id="KW-1185">Reference proteome</keyword>
<organism evidence="9 10">
    <name type="scientific">Sphingomonas ursincola</name>
    <dbReference type="NCBI Taxonomy" id="56361"/>
    <lineage>
        <taxon>Bacteria</taxon>
        <taxon>Pseudomonadati</taxon>
        <taxon>Pseudomonadota</taxon>
        <taxon>Alphaproteobacteria</taxon>
        <taxon>Sphingomonadales</taxon>
        <taxon>Sphingomonadaceae</taxon>
        <taxon>Sphingomonas</taxon>
    </lineage>
</organism>
<dbReference type="SUPFAM" id="SSF56349">
    <property type="entry name" value="DNA breaking-rejoining enzymes"/>
    <property type="match status" value="1"/>
</dbReference>
<proteinExistence type="inferred from homology"/>
<evidence type="ECO:0000256" key="1">
    <source>
        <dbReference type="ARBA" id="ARBA00000213"/>
    </source>
</evidence>
<evidence type="ECO:0000256" key="2">
    <source>
        <dbReference type="ARBA" id="ARBA00006645"/>
    </source>
</evidence>
<evidence type="ECO:0000259" key="8">
    <source>
        <dbReference type="Pfam" id="PF21338"/>
    </source>
</evidence>
<dbReference type="Gene3D" id="1.10.132.120">
    <property type="match status" value="1"/>
</dbReference>
<dbReference type="RefSeq" id="WP_181266992.1">
    <property type="nucleotide sequence ID" value="NZ_BAAAGB010000001.1"/>
</dbReference>
<accession>A0A7V8RCN9</accession>
<evidence type="ECO:0000259" key="7">
    <source>
        <dbReference type="Pfam" id="PF01028"/>
    </source>
</evidence>
<protein>
    <recommendedName>
        <fullName evidence="3">DNA topoisomerase</fullName>
        <ecNumber evidence="3">5.6.2.1</ecNumber>
    </recommendedName>
</protein>
<dbReference type="GO" id="GO:0006265">
    <property type="term" value="P:DNA topological change"/>
    <property type="evidence" value="ECO:0007669"/>
    <property type="project" value="InterPro"/>
</dbReference>
<keyword evidence="6 9" id="KW-0413">Isomerase</keyword>
<dbReference type="Proteomes" id="UP000589292">
    <property type="component" value="Unassembled WGS sequence"/>
</dbReference>
<evidence type="ECO:0000256" key="3">
    <source>
        <dbReference type="ARBA" id="ARBA00012891"/>
    </source>
</evidence>
<dbReference type="InterPro" id="IPR049331">
    <property type="entry name" value="Top1B_N_bact"/>
</dbReference>
<name>A0A7V8RCN9_9SPHN</name>
<evidence type="ECO:0000256" key="6">
    <source>
        <dbReference type="ARBA" id="ARBA00023235"/>
    </source>
</evidence>
<dbReference type="PROSITE" id="PS52038">
    <property type="entry name" value="TOPO_IB_2"/>
    <property type="match status" value="1"/>
</dbReference>
<dbReference type="Gene3D" id="3.90.15.10">
    <property type="entry name" value="Topoisomerase I, Chain A, domain 3"/>
    <property type="match status" value="1"/>
</dbReference>
<dbReference type="AlphaFoldDB" id="A0A7V8RCN9"/>
<feature type="domain" description="DNA topoisomerase IB N-terminal" evidence="8">
    <location>
        <begin position="25"/>
        <end position="73"/>
    </location>
</feature>
<reference evidence="9 10" key="1">
    <citation type="journal article" date="1994" name="Int. J. Syst. Bacteriol.">
        <title>Phylogenetic positions of novel aerobic, bacteriochlorophyll a-containing bacteria and description of Roseococcus thiosulfatophilus gen. nov., sp. nov., Erythromicrobium ramosum gen. nov., sp. nov., and Erythrobacter litoralis sp. nov.</title>
        <authorList>
            <person name="Yurkov V."/>
            <person name="Stackebrandt E."/>
            <person name="Holmes A."/>
            <person name="Fuerst J.A."/>
            <person name="Hugenholtz P."/>
            <person name="Golecki J."/>
            <person name="Gad'on N."/>
            <person name="Gorlenko V.M."/>
            <person name="Kompantseva E.I."/>
            <person name="Drews G."/>
        </authorList>
    </citation>
    <scope>NUCLEOTIDE SEQUENCE [LARGE SCALE GENOMIC DNA]</scope>
    <source>
        <strain evidence="9 10">KR-99</strain>
    </source>
</reference>
<comment type="caution">
    <text evidence="9">The sequence shown here is derived from an EMBL/GenBank/DDBJ whole genome shotgun (WGS) entry which is preliminary data.</text>
</comment>
<dbReference type="Pfam" id="PF21338">
    <property type="entry name" value="Top1B_N_bact"/>
    <property type="match status" value="1"/>
</dbReference>
<dbReference type="InterPro" id="IPR011010">
    <property type="entry name" value="DNA_brk_join_enz"/>
</dbReference>